<evidence type="ECO:0000256" key="1">
    <source>
        <dbReference type="ARBA" id="ARBA00012493"/>
    </source>
</evidence>
<dbReference type="Gene3D" id="2.40.70.10">
    <property type="entry name" value="Acid Proteases"/>
    <property type="match status" value="1"/>
</dbReference>
<protein>
    <recommendedName>
        <fullName evidence="1">RNA-directed DNA polymerase</fullName>
        <ecNumber evidence="1">2.7.7.49</ecNumber>
    </recommendedName>
</protein>
<dbReference type="EC" id="2.7.7.49" evidence="1"/>
<dbReference type="OrthoDB" id="6756070at2759"/>
<dbReference type="PROSITE" id="PS50158">
    <property type="entry name" value="ZF_CCHC"/>
    <property type="match status" value="1"/>
</dbReference>
<dbReference type="InterPro" id="IPR001584">
    <property type="entry name" value="Integrase_cat-core"/>
</dbReference>
<evidence type="ECO:0000256" key="9">
    <source>
        <dbReference type="SAM" id="MobiDB-lite"/>
    </source>
</evidence>
<feature type="compositionally biased region" description="Low complexity" evidence="9">
    <location>
        <begin position="1298"/>
        <end position="1317"/>
    </location>
</feature>
<evidence type="ECO:0000256" key="6">
    <source>
        <dbReference type="ARBA" id="ARBA00022801"/>
    </source>
</evidence>
<keyword evidence="13" id="KW-1185">Reference proteome</keyword>
<keyword evidence="2" id="KW-0808">Transferase</keyword>
<keyword evidence="5" id="KW-0255">Endonuclease</keyword>
<dbReference type="InterPro" id="IPR001878">
    <property type="entry name" value="Znf_CCHC"/>
</dbReference>
<dbReference type="InterPro" id="IPR043128">
    <property type="entry name" value="Rev_trsase/Diguanyl_cyclase"/>
</dbReference>
<dbReference type="PROSITE" id="PS50994">
    <property type="entry name" value="INTEGRASE"/>
    <property type="match status" value="1"/>
</dbReference>
<dbReference type="GeneID" id="115874807"/>
<proteinExistence type="predicted"/>
<dbReference type="PROSITE" id="PS50878">
    <property type="entry name" value="RT_POL"/>
    <property type="match status" value="1"/>
</dbReference>
<dbReference type="InterPro" id="IPR021109">
    <property type="entry name" value="Peptidase_aspartic_dom_sf"/>
</dbReference>
<keyword evidence="8" id="KW-0863">Zinc-finger</keyword>
<dbReference type="InterPro" id="IPR041373">
    <property type="entry name" value="RT_RNaseH"/>
</dbReference>
<dbReference type="FunFam" id="3.30.70.270:FF:000026">
    <property type="entry name" value="Transposon Ty3-G Gag-Pol polyprotein"/>
    <property type="match status" value="1"/>
</dbReference>
<dbReference type="Pfam" id="PF17917">
    <property type="entry name" value="RT_RNaseH"/>
    <property type="match status" value="1"/>
</dbReference>
<dbReference type="GO" id="GO:0004190">
    <property type="term" value="F:aspartic-type endopeptidase activity"/>
    <property type="evidence" value="ECO:0007669"/>
    <property type="project" value="InterPro"/>
</dbReference>
<dbReference type="SMART" id="SM00343">
    <property type="entry name" value="ZnF_C2HC"/>
    <property type="match status" value="1"/>
</dbReference>
<keyword evidence="4" id="KW-0540">Nuclease</keyword>
<keyword evidence="6" id="KW-0378">Hydrolase</keyword>
<dbReference type="Gene3D" id="3.10.10.10">
    <property type="entry name" value="HIV Type 1 Reverse Transcriptase, subunit A, domain 1"/>
    <property type="match status" value="1"/>
</dbReference>
<feature type="domain" description="Integrase catalytic" evidence="12">
    <location>
        <begin position="1026"/>
        <end position="1180"/>
    </location>
</feature>
<dbReference type="Pfam" id="PF00078">
    <property type="entry name" value="RVT_1"/>
    <property type="match status" value="1"/>
</dbReference>
<evidence type="ECO:0000259" key="10">
    <source>
        <dbReference type="PROSITE" id="PS50158"/>
    </source>
</evidence>
<evidence type="ECO:0000256" key="2">
    <source>
        <dbReference type="ARBA" id="ARBA00022679"/>
    </source>
</evidence>
<dbReference type="InterPro" id="IPR050951">
    <property type="entry name" value="Retrovirus_Pol_polyprotein"/>
</dbReference>
<organism evidence="13 15">
    <name type="scientific">Sitophilus oryzae</name>
    <name type="common">Rice weevil</name>
    <name type="synonym">Curculio oryzae</name>
    <dbReference type="NCBI Taxonomy" id="7048"/>
    <lineage>
        <taxon>Eukaryota</taxon>
        <taxon>Metazoa</taxon>
        <taxon>Ecdysozoa</taxon>
        <taxon>Arthropoda</taxon>
        <taxon>Hexapoda</taxon>
        <taxon>Insecta</taxon>
        <taxon>Pterygota</taxon>
        <taxon>Neoptera</taxon>
        <taxon>Endopterygota</taxon>
        <taxon>Coleoptera</taxon>
        <taxon>Polyphaga</taxon>
        <taxon>Cucujiformia</taxon>
        <taxon>Curculionidae</taxon>
        <taxon>Dryophthorinae</taxon>
        <taxon>Sitophilus</taxon>
    </lineage>
</organism>
<gene>
    <name evidence="14 15" type="primary">LOC115874807</name>
</gene>
<dbReference type="GO" id="GO:0003676">
    <property type="term" value="F:nucleic acid binding"/>
    <property type="evidence" value="ECO:0007669"/>
    <property type="project" value="InterPro"/>
</dbReference>
<keyword evidence="3" id="KW-0548">Nucleotidyltransferase</keyword>
<feature type="domain" description="Reverse transcriptase" evidence="11">
    <location>
        <begin position="484"/>
        <end position="661"/>
    </location>
</feature>
<keyword evidence="8" id="KW-0862">Zinc</keyword>
<evidence type="ECO:0000256" key="4">
    <source>
        <dbReference type="ARBA" id="ARBA00022722"/>
    </source>
</evidence>
<sequence>MDQSSIKHFACESIDKALIALEWRKWIRSVKLYLDAEEITDVVKRKNKLLHLGGPQLQEIAFGLPGAVTEYDPTIKNDVFKALVDRLNDHFSPQQNPCFERHVFRNMKPADGENLNRFLIRCRTQADKCYFGNSEQEAREISIKDKLIDMWAPIDLKQKLLEKESSLNDIIEQCQIYEQTRNQSAIMHKKDIFLTNSTSEAQVNRIEDSRKRKHWEITKSHECTRCGGIHSLDKKNCPAINTTCYQCGRLGHFARRCRTGKLKRTFGQNTSRHPNPPKTRRINCIDESNDESLPSTSGIGNYECFEVTSSTLLGLESSNGIISVIIGGVSIDILIDSGASCNIINGHDWEKLLGNGAAILDIQEDVTNSIKAYAANTPLIVKCQFKAPIRVGNSRERIETFMVVESGTTSLLGRRTSITLGVLKLGLDSNINHIEKIEPFPKVANIKIKLTINPNIKPIQQPMRRIPIAVEEKVEQKLNEALARDIIEPVQGPSPWISPMVIVFKPDDDIRICIDMRRANEAILRENFPLPTFESFMTKLSGATYFSRLDLASAYHQLELEEDSRPITTFITHKGLFRYKRLMFGINSAPEIFQRIFQGILAPCQNCLNYLDDIVVYGETEADHDRYLNNLLTVLQNHNILLNEKKCHYKVKQLEFLGHILTSSGILPDPKKIKVIRDFRAPLNKGEVRSFLGMVTYLGKFIPNLGTLTEPLRLLIRNETKFNWGQIEQESFQKLKNELVNLPTLSFFDMKLRTQLIADASPVALGAVLLQIDGDDQPHVISFASKSLTAVERRYSQTEKESLALVWSVERFYYYLAGIQFELITDHKPLKAIFKPTSRPPARIERWLLRLQAFKFTVKYKCGKSNIADPLSRLCKIESDPTFDEPNECQIQTIITESIPKALSISQVIMNSKVDPDIPEVIEKLAGNSWNVNDKSAYYPFRMELTSMGPLLLRGNKIVIPRNLRIQVLRLAHEGHPGESVMKRRLRSKVWWPQIDKEAEKHVKSCRECLLVSQPSRPSPMVRQMLPSGPWQYLAMDYMSGEPNQDHLLVIIDYYSRYVEPIFTKSTTSSTVIRALETTFCRFGLPKTIKVDNATNFNSEEFKKFCEINGIEIVNSPPYWPQANGEVENINKSLKKRLQISYLNNERDYQRQIMDYITMYNVTPHGTTGKSPSELLFNRRIKDKIPCLEDINIETLDEEVYDQDLVQKDKGKRREDSKRRANEKEIKPGDKVVVKNIFFPHKLTANFSNIEYNVLHRNGNELTLFGDGKTIKRNVAHVKRIPDTSPTVDLPEAPPDPSTSSSTLPSTQPTSEDTTTSEPPPAGGQPEEEDSNAPRVTPLVLVKKGGMWQPADARK</sequence>
<dbReference type="CDD" id="cd01647">
    <property type="entry name" value="RT_LTR"/>
    <property type="match status" value="1"/>
</dbReference>
<evidence type="ECO:0000259" key="12">
    <source>
        <dbReference type="PROSITE" id="PS50994"/>
    </source>
</evidence>
<dbReference type="SUPFAM" id="SSF50630">
    <property type="entry name" value="Acid proteases"/>
    <property type="match status" value="1"/>
</dbReference>
<evidence type="ECO:0000256" key="3">
    <source>
        <dbReference type="ARBA" id="ARBA00022695"/>
    </source>
</evidence>
<name>A0A6J2X460_SITOR</name>
<evidence type="ECO:0000313" key="15">
    <source>
        <dbReference type="RefSeq" id="XP_030745958.1"/>
    </source>
</evidence>
<evidence type="ECO:0000313" key="14">
    <source>
        <dbReference type="RefSeq" id="XP_030745957.1"/>
    </source>
</evidence>
<dbReference type="GO" id="GO:0042575">
    <property type="term" value="C:DNA polymerase complex"/>
    <property type="evidence" value="ECO:0007669"/>
    <property type="project" value="UniProtKB-ARBA"/>
</dbReference>
<dbReference type="FunFam" id="3.10.20.370:FF:000001">
    <property type="entry name" value="Retrovirus-related Pol polyprotein from transposon 17.6-like protein"/>
    <property type="match status" value="1"/>
</dbReference>
<dbReference type="Gene3D" id="3.30.70.270">
    <property type="match status" value="2"/>
</dbReference>
<evidence type="ECO:0000259" key="11">
    <source>
        <dbReference type="PROSITE" id="PS50878"/>
    </source>
</evidence>
<dbReference type="SUPFAM" id="SSF53098">
    <property type="entry name" value="Ribonuclease H-like"/>
    <property type="match status" value="1"/>
</dbReference>
<dbReference type="CDD" id="cd09274">
    <property type="entry name" value="RNase_HI_RT_Ty3"/>
    <property type="match status" value="1"/>
</dbReference>
<dbReference type="InterPro" id="IPR001969">
    <property type="entry name" value="Aspartic_peptidase_AS"/>
</dbReference>
<dbReference type="RefSeq" id="XP_030745958.1">
    <property type="nucleotide sequence ID" value="XM_030890098.1"/>
</dbReference>
<keyword evidence="8" id="KW-0479">Metal-binding</keyword>
<dbReference type="InterPro" id="IPR000477">
    <property type="entry name" value="RT_dom"/>
</dbReference>
<keyword evidence="7" id="KW-0695">RNA-directed DNA polymerase</keyword>
<dbReference type="GO" id="GO:0015074">
    <property type="term" value="P:DNA integration"/>
    <property type="evidence" value="ECO:0007669"/>
    <property type="project" value="InterPro"/>
</dbReference>
<dbReference type="RefSeq" id="XP_030745957.1">
    <property type="nucleotide sequence ID" value="XM_030890097.1"/>
</dbReference>
<evidence type="ECO:0000256" key="5">
    <source>
        <dbReference type="ARBA" id="ARBA00022759"/>
    </source>
</evidence>
<dbReference type="GO" id="GO:0006508">
    <property type="term" value="P:proteolysis"/>
    <property type="evidence" value="ECO:0007669"/>
    <property type="project" value="InterPro"/>
</dbReference>
<dbReference type="Proteomes" id="UP000504635">
    <property type="component" value="Unplaced"/>
</dbReference>
<dbReference type="Gene3D" id="1.10.340.70">
    <property type="match status" value="1"/>
</dbReference>
<evidence type="ECO:0000256" key="8">
    <source>
        <dbReference type="PROSITE-ProRule" id="PRU00047"/>
    </source>
</evidence>
<dbReference type="Pfam" id="PF17921">
    <property type="entry name" value="Integrase_H2C2"/>
    <property type="match status" value="1"/>
</dbReference>
<evidence type="ECO:0000256" key="7">
    <source>
        <dbReference type="ARBA" id="ARBA00022918"/>
    </source>
</evidence>
<dbReference type="GO" id="GO:0003964">
    <property type="term" value="F:RNA-directed DNA polymerase activity"/>
    <property type="evidence" value="ECO:0007669"/>
    <property type="project" value="UniProtKB-KW"/>
</dbReference>
<dbReference type="InterPro" id="IPR012337">
    <property type="entry name" value="RNaseH-like_sf"/>
</dbReference>
<dbReference type="KEGG" id="soy:115874807"/>
<dbReference type="PANTHER" id="PTHR37984">
    <property type="entry name" value="PROTEIN CBG26694"/>
    <property type="match status" value="1"/>
</dbReference>
<dbReference type="PANTHER" id="PTHR37984:SF11">
    <property type="entry name" value="INTEGRASE CATALYTIC DOMAIN-CONTAINING PROTEIN"/>
    <property type="match status" value="1"/>
</dbReference>
<dbReference type="GO" id="GO:0004519">
    <property type="term" value="F:endonuclease activity"/>
    <property type="evidence" value="ECO:0007669"/>
    <property type="project" value="UniProtKB-KW"/>
</dbReference>
<dbReference type="GO" id="GO:0008270">
    <property type="term" value="F:zinc ion binding"/>
    <property type="evidence" value="ECO:0007669"/>
    <property type="project" value="UniProtKB-KW"/>
</dbReference>
<evidence type="ECO:0000313" key="13">
    <source>
        <dbReference type="Proteomes" id="UP000504635"/>
    </source>
</evidence>
<reference evidence="14 15" key="1">
    <citation type="submission" date="2025-04" db="UniProtKB">
        <authorList>
            <consortium name="RefSeq"/>
        </authorList>
    </citation>
    <scope>IDENTIFICATION</scope>
    <source>
        <tissue evidence="14 15">Gonads</tissue>
    </source>
</reference>
<feature type="domain" description="CCHC-type" evidence="10">
    <location>
        <begin position="244"/>
        <end position="258"/>
    </location>
</feature>
<dbReference type="CDD" id="cd00303">
    <property type="entry name" value="retropepsin_like"/>
    <property type="match status" value="1"/>
</dbReference>
<dbReference type="Gene3D" id="3.30.420.10">
    <property type="entry name" value="Ribonuclease H-like superfamily/Ribonuclease H"/>
    <property type="match status" value="1"/>
</dbReference>
<feature type="region of interest" description="Disordered" evidence="9">
    <location>
        <begin position="1278"/>
        <end position="1355"/>
    </location>
</feature>
<dbReference type="Pfam" id="PF00665">
    <property type="entry name" value="rve"/>
    <property type="match status" value="1"/>
</dbReference>
<dbReference type="InterPro" id="IPR043502">
    <property type="entry name" value="DNA/RNA_pol_sf"/>
</dbReference>
<feature type="region of interest" description="Disordered" evidence="9">
    <location>
        <begin position="1208"/>
        <end position="1227"/>
    </location>
</feature>
<dbReference type="FunFam" id="3.30.420.10:FF:000063">
    <property type="entry name" value="Retrovirus-related Pol polyprotein from transposon 297-like Protein"/>
    <property type="match status" value="1"/>
</dbReference>
<accession>A0A6J2X460</accession>
<dbReference type="InterPro" id="IPR041588">
    <property type="entry name" value="Integrase_H2C2"/>
</dbReference>
<dbReference type="InterPro" id="IPR036397">
    <property type="entry name" value="RNaseH_sf"/>
</dbReference>
<dbReference type="SUPFAM" id="SSF56672">
    <property type="entry name" value="DNA/RNA polymerases"/>
    <property type="match status" value="1"/>
</dbReference>
<dbReference type="PROSITE" id="PS00141">
    <property type="entry name" value="ASP_PROTEASE"/>
    <property type="match status" value="1"/>
</dbReference>